<dbReference type="SUPFAM" id="SSF82185">
    <property type="entry name" value="Histone H3 K4-specific methyltransferase SET7/9 N-terminal domain"/>
    <property type="match status" value="1"/>
</dbReference>
<keyword evidence="2" id="KW-1185">Reference proteome</keyword>
<name>A0A3B0BZA8_9FLAO</name>
<evidence type="ECO:0000313" key="2">
    <source>
        <dbReference type="Proteomes" id="UP000276603"/>
    </source>
</evidence>
<dbReference type="InterPro" id="IPR011652">
    <property type="entry name" value="MORN_2"/>
</dbReference>
<accession>A0A3B0BZA8</accession>
<evidence type="ECO:0000313" key="1">
    <source>
        <dbReference type="EMBL" id="RKN78482.1"/>
    </source>
</evidence>
<sequence length="210" mass="24326">MPTILFFQEIIKERPMPSIKAFNWLLLLFIFLAGGNKNNGKAIKILDFEVHQSELRLYPNTGQWLYKGHPFNGFALAYHPNGALAEKIGFHEGKKQGIALKWYADGALAGKKNYVENRLEGVTRTWWPNGALSSESHYVNRQRHGKQIKWYPSGQMARMMHFDQGKEEGLQQAWLRTGKLYANYEAKNGRFFGLKRSNLCYQLEDETIQR</sequence>
<protein>
    <submittedName>
        <fullName evidence="1">Toxin-antitoxin system YwqK family antitoxin</fullName>
    </submittedName>
</protein>
<dbReference type="Gene3D" id="3.90.930.1">
    <property type="match status" value="1"/>
</dbReference>
<organism evidence="1 2">
    <name type="scientific">Ulvibacterium marinum</name>
    <dbReference type="NCBI Taxonomy" id="2419782"/>
    <lineage>
        <taxon>Bacteria</taxon>
        <taxon>Pseudomonadati</taxon>
        <taxon>Bacteroidota</taxon>
        <taxon>Flavobacteriia</taxon>
        <taxon>Flavobacteriales</taxon>
        <taxon>Flavobacteriaceae</taxon>
        <taxon>Ulvibacterium</taxon>
    </lineage>
</organism>
<gene>
    <name evidence="1" type="ORF">D7Z94_19910</name>
</gene>
<proteinExistence type="predicted"/>
<comment type="caution">
    <text evidence="1">The sequence shown here is derived from an EMBL/GenBank/DDBJ whole genome shotgun (WGS) entry which is preliminary data.</text>
</comment>
<dbReference type="AlphaFoldDB" id="A0A3B0BZA8"/>
<dbReference type="EMBL" id="RBCJ01000004">
    <property type="protein sequence ID" value="RKN78482.1"/>
    <property type="molecule type" value="Genomic_DNA"/>
</dbReference>
<reference evidence="1 2" key="1">
    <citation type="submission" date="2018-10" db="EMBL/GenBank/DDBJ databases">
        <title>Ulvibacterium marinum gen. nov., sp. nov., a novel marine bacterium of the family Flavobacteriaceae, isolated from a culture of the green alga Ulva prolifera.</title>
        <authorList>
            <person name="Zhang Z."/>
        </authorList>
    </citation>
    <scope>NUCLEOTIDE SEQUENCE [LARGE SCALE GENOMIC DNA]</scope>
    <source>
        <strain evidence="1 2">CCMM003</strain>
    </source>
</reference>
<dbReference type="Pfam" id="PF07661">
    <property type="entry name" value="MORN_2"/>
    <property type="match status" value="2"/>
</dbReference>
<dbReference type="Proteomes" id="UP000276603">
    <property type="component" value="Unassembled WGS sequence"/>
</dbReference>